<dbReference type="InterPro" id="IPR043128">
    <property type="entry name" value="Rev_trsase/Diguanyl_cyclase"/>
</dbReference>
<keyword evidence="3" id="KW-0597">Phosphoprotein</keyword>
<evidence type="ECO:0000259" key="4">
    <source>
        <dbReference type="PROSITE" id="PS50110"/>
    </source>
</evidence>
<reference evidence="7" key="1">
    <citation type="journal article" date="2019" name="Int. J. Syst. Evol. Microbiol.">
        <title>The Global Catalogue of Microorganisms (GCM) 10K type strain sequencing project: providing services to taxonomists for standard genome sequencing and annotation.</title>
        <authorList>
            <consortium name="The Broad Institute Genomics Platform"/>
            <consortium name="The Broad Institute Genome Sequencing Center for Infectious Disease"/>
            <person name="Wu L."/>
            <person name="Ma J."/>
        </authorList>
    </citation>
    <scope>NUCLEOTIDE SEQUENCE [LARGE SCALE GENOMIC DNA]</scope>
    <source>
        <strain evidence="7">KCTC 52487</strain>
    </source>
</reference>
<dbReference type="Proteomes" id="UP001595379">
    <property type="component" value="Unassembled WGS sequence"/>
</dbReference>
<proteinExistence type="predicted"/>
<dbReference type="Gene3D" id="3.30.70.270">
    <property type="match status" value="1"/>
</dbReference>
<dbReference type="PROSITE" id="PS50887">
    <property type="entry name" value="GGDEF"/>
    <property type="match status" value="1"/>
</dbReference>
<evidence type="ECO:0000256" key="1">
    <source>
        <dbReference type="ARBA" id="ARBA00012528"/>
    </source>
</evidence>
<dbReference type="EC" id="2.7.7.65" evidence="1"/>
<dbReference type="InterPro" id="IPR050469">
    <property type="entry name" value="Diguanylate_Cyclase"/>
</dbReference>
<dbReference type="SUPFAM" id="SSF52172">
    <property type="entry name" value="CheY-like"/>
    <property type="match status" value="2"/>
</dbReference>
<dbReference type="InterPro" id="IPR001789">
    <property type="entry name" value="Sig_transdc_resp-reg_receiver"/>
</dbReference>
<keyword evidence="7" id="KW-1185">Reference proteome</keyword>
<dbReference type="SUPFAM" id="SSF55073">
    <property type="entry name" value="Nucleotide cyclase"/>
    <property type="match status" value="1"/>
</dbReference>
<feature type="modified residue" description="4-aspartylphosphate" evidence="3">
    <location>
        <position position="199"/>
    </location>
</feature>
<evidence type="ECO:0000313" key="6">
    <source>
        <dbReference type="EMBL" id="MFC2924831.1"/>
    </source>
</evidence>
<sequence>MSARILVVDDQEPNVRLLEAKLKAEYFEVITATSGAKAIEAARKDQPDVILLDVMMPEMNGFEVCRRLKADGATRHIPIVMVTALDQREDRVAGLECGADDFLTKPVDDVTLFARVRSLLRLKVVLDELRIREVNAPADFLVGEAENPAGNWILVVAGDARAGEHLRMKLPSSVQSKVVTDPGLASRVAVSGIDLMLIDLTTSQFDGLRLCARVRSEAATRHVPIVAVVSPDEIERSVRALDLGVNDIIHRPVDSGELNARVATQLRRKNYADRLRNRLDESLEMAITDPLTGLHNRRYFASRLQQMVEARANGGPPCAVLIADLDHFKRINDTHGHAGGDAILTQFSDRLRGGLRAMDIAARYGGEEFVLAMPETDLQQGIVAAERLRKAVAKDCFRLSDGDVAKAVTVSVGVAEVFPGESPESVMKRADAALYRAKAEGRNRTVAAKRESRAA</sequence>
<dbReference type="NCBIfam" id="TIGR00254">
    <property type="entry name" value="GGDEF"/>
    <property type="match status" value="1"/>
</dbReference>
<comment type="caution">
    <text evidence="6">The sequence shown here is derived from an EMBL/GenBank/DDBJ whole genome shotgun (WGS) entry which is preliminary data.</text>
</comment>
<feature type="domain" description="GGDEF" evidence="5">
    <location>
        <begin position="316"/>
        <end position="450"/>
    </location>
</feature>
<accession>A0ABV6ZTR9</accession>
<dbReference type="InterPro" id="IPR011006">
    <property type="entry name" value="CheY-like_superfamily"/>
</dbReference>
<gene>
    <name evidence="6" type="ORF">ACFOOR_01790</name>
</gene>
<dbReference type="NCBIfam" id="NF007135">
    <property type="entry name" value="PRK09581.1"/>
    <property type="match status" value="1"/>
</dbReference>
<dbReference type="PANTHER" id="PTHR45138">
    <property type="entry name" value="REGULATORY COMPONENTS OF SENSORY TRANSDUCTION SYSTEM"/>
    <property type="match status" value="1"/>
</dbReference>
<dbReference type="Pfam" id="PF00072">
    <property type="entry name" value="Response_reg"/>
    <property type="match status" value="2"/>
</dbReference>
<evidence type="ECO:0000256" key="3">
    <source>
        <dbReference type="PROSITE-ProRule" id="PRU00169"/>
    </source>
</evidence>
<feature type="domain" description="Response regulatory" evidence="4">
    <location>
        <begin position="4"/>
        <end position="120"/>
    </location>
</feature>
<dbReference type="InterPro" id="IPR000160">
    <property type="entry name" value="GGDEF_dom"/>
</dbReference>
<dbReference type="PROSITE" id="PS50110">
    <property type="entry name" value="RESPONSE_REGULATORY"/>
    <property type="match status" value="2"/>
</dbReference>
<dbReference type="EMBL" id="JBHRSV010000001">
    <property type="protein sequence ID" value="MFC2924831.1"/>
    <property type="molecule type" value="Genomic_DNA"/>
</dbReference>
<dbReference type="Gene3D" id="3.40.50.2300">
    <property type="match status" value="1"/>
</dbReference>
<organism evidence="6 7">
    <name type="scientific">Hyphobacterium vulgare</name>
    <dbReference type="NCBI Taxonomy" id="1736751"/>
    <lineage>
        <taxon>Bacteria</taxon>
        <taxon>Pseudomonadati</taxon>
        <taxon>Pseudomonadota</taxon>
        <taxon>Alphaproteobacteria</taxon>
        <taxon>Maricaulales</taxon>
        <taxon>Maricaulaceae</taxon>
        <taxon>Hyphobacterium</taxon>
    </lineage>
</organism>
<feature type="modified residue" description="4-aspartylphosphate" evidence="3">
    <location>
        <position position="53"/>
    </location>
</feature>
<dbReference type="Pfam" id="PF00990">
    <property type="entry name" value="GGDEF"/>
    <property type="match status" value="1"/>
</dbReference>
<dbReference type="SMART" id="SM00267">
    <property type="entry name" value="GGDEF"/>
    <property type="match status" value="1"/>
</dbReference>
<dbReference type="InterPro" id="IPR029787">
    <property type="entry name" value="Nucleotide_cyclase"/>
</dbReference>
<evidence type="ECO:0000256" key="2">
    <source>
        <dbReference type="ARBA" id="ARBA00034247"/>
    </source>
</evidence>
<evidence type="ECO:0000259" key="5">
    <source>
        <dbReference type="PROSITE" id="PS50887"/>
    </source>
</evidence>
<comment type="catalytic activity">
    <reaction evidence="2">
        <text>2 GTP = 3',3'-c-di-GMP + 2 diphosphate</text>
        <dbReference type="Rhea" id="RHEA:24898"/>
        <dbReference type="ChEBI" id="CHEBI:33019"/>
        <dbReference type="ChEBI" id="CHEBI:37565"/>
        <dbReference type="ChEBI" id="CHEBI:58805"/>
        <dbReference type="EC" id="2.7.7.65"/>
    </reaction>
</comment>
<dbReference type="PANTHER" id="PTHR45138:SF9">
    <property type="entry name" value="DIGUANYLATE CYCLASE DGCM-RELATED"/>
    <property type="match status" value="1"/>
</dbReference>
<dbReference type="SMART" id="SM00448">
    <property type="entry name" value="REC"/>
    <property type="match status" value="2"/>
</dbReference>
<name>A0ABV6ZTR9_9PROT</name>
<feature type="domain" description="Response regulatory" evidence="4">
    <location>
        <begin position="152"/>
        <end position="266"/>
    </location>
</feature>
<dbReference type="RefSeq" id="WP_343163463.1">
    <property type="nucleotide sequence ID" value="NZ_JBHRSV010000001.1"/>
</dbReference>
<dbReference type="CDD" id="cd17538">
    <property type="entry name" value="REC_D1_PleD-like"/>
    <property type="match status" value="1"/>
</dbReference>
<evidence type="ECO:0000313" key="7">
    <source>
        <dbReference type="Proteomes" id="UP001595379"/>
    </source>
</evidence>
<protein>
    <recommendedName>
        <fullName evidence="1">diguanylate cyclase</fullName>
        <ecNumber evidence="1">2.7.7.65</ecNumber>
    </recommendedName>
</protein>
<dbReference type="CDD" id="cd01949">
    <property type="entry name" value="GGDEF"/>
    <property type="match status" value="1"/>
</dbReference>